<dbReference type="RefSeq" id="WP_313794484.1">
    <property type="nucleotide sequence ID" value="NZ_CP102453.1"/>
</dbReference>
<evidence type="ECO:0000259" key="8">
    <source>
        <dbReference type="Pfam" id="PF04893"/>
    </source>
</evidence>
<dbReference type="PANTHER" id="PTHR24104">
    <property type="entry name" value="E3 UBIQUITIN-PROTEIN LIGASE NHLRC1-RELATED"/>
    <property type="match status" value="1"/>
</dbReference>
<feature type="transmembrane region" description="Helical" evidence="7">
    <location>
        <begin position="635"/>
        <end position="659"/>
    </location>
</feature>
<dbReference type="EMBL" id="CP102453">
    <property type="protein sequence ID" value="UUX34990.1"/>
    <property type="molecule type" value="Genomic_DNA"/>
</dbReference>
<organism evidence="9 10">
    <name type="scientific">Fundicoccus culcitae</name>
    <dbReference type="NCBI Taxonomy" id="2969821"/>
    <lineage>
        <taxon>Bacteria</taxon>
        <taxon>Bacillati</taxon>
        <taxon>Bacillota</taxon>
        <taxon>Bacilli</taxon>
        <taxon>Lactobacillales</taxon>
        <taxon>Aerococcaceae</taxon>
        <taxon>Fundicoccus</taxon>
    </lineage>
</organism>
<feature type="transmembrane region" description="Helical" evidence="7">
    <location>
        <begin position="502"/>
        <end position="522"/>
    </location>
</feature>
<evidence type="ECO:0000256" key="3">
    <source>
        <dbReference type="ARBA" id="ARBA00022737"/>
    </source>
</evidence>
<dbReference type="PROSITE" id="PS51125">
    <property type="entry name" value="NHL"/>
    <property type="match status" value="1"/>
</dbReference>
<dbReference type="PANTHER" id="PTHR24104:SF25">
    <property type="entry name" value="PROTEIN LIN-41"/>
    <property type="match status" value="1"/>
</dbReference>
<dbReference type="InterPro" id="IPR050952">
    <property type="entry name" value="TRIM-NHL_E3_ligases"/>
</dbReference>
<reference evidence="9 10" key="1">
    <citation type="submission" date="2022-08" db="EMBL/GenBank/DDBJ databases">
        <title>Aerococcaceae sp. nov isolated from spoiled eye mask.</title>
        <authorList>
            <person name="Zhou G."/>
            <person name="Xie X.-B."/>
            <person name="Shi Q.-S."/>
            <person name="Wang Y.-S."/>
            <person name="Wen X."/>
            <person name="Peng H."/>
            <person name="Yang X.-J."/>
            <person name="Tao H.-B."/>
            <person name="Huang X.-M."/>
        </authorList>
    </citation>
    <scope>NUCLEOTIDE SEQUENCE [LARGE SCALE GENOMIC DNA]</scope>
    <source>
        <strain evidence="10">DM20194951</strain>
    </source>
</reference>
<feature type="transmembrane region" description="Helical" evidence="7">
    <location>
        <begin position="602"/>
        <end position="623"/>
    </location>
</feature>
<accession>A0ABY5P8R6</accession>
<feature type="transmembrane region" description="Helical" evidence="7">
    <location>
        <begin position="420"/>
        <end position="442"/>
    </location>
</feature>
<keyword evidence="10" id="KW-1185">Reference proteome</keyword>
<keyword evidence="5 7" id="KW-0472">Membrane</keyword>
<keyword evidence="4 7" id="KW-1133">Transmembrane helix</keyword>
<keyword evidence="3" id="KW-0677">Repeat</keyword>
<dbReference type="InterPro" id="IPR011042">
    <property type="entry name" value="6-blade_b-propeller_TolB-like"/>
</dbReference>
<dbReference type="CDD" id="cd05819">
    <property type="entry name" value="NHL"/>
    <property type="match status" value="1"/>
</dbReference>
<name>A0ABY5P8R6_9LACT</name>
<evidence type="ECO:0000256" key="4">
    <source>
        <dbReference type="ARBA" id="ARBA00022989"/>
    </source>
</evidence>
<dbReference type="InterPro" id="IPR011990">
    <property type="entry name" value="TPR-like_helical_dom_sf"/>
</dbReference>
<dbReference type="Gene3D" id="2.120.10.30">
    <property type="entry name" value="TolB, C-terminal domain"/>
    <property type="match status" value="2"/>
</dbReference>
<evidence type="ECO:0000256" key="5">
    <source>
        <dbReference type="ARBA" id="ARBA00023136"/>
    </source>
</evidence>
<evidence type="ECO:0000313" key="9">
    <source>
        <dbReference type="EMBL" id="UUX34990.1"/>
    </source>
</evidence>
<comment type="subcellular location">
    <subcellularLocation>
        <location evidence="1">Membrane</location>
        <topology evidence="1">Multi-pass membrane protein</topology>
    </subcellularLocation>
</comment>
<feature type="domain" description="Yip1" evidence="8">
    <location>
        <begin position="482"/>
        <end position="652"/>
    </location>
</feature>
<dbReference type="Pfam" id="PF04893">
    <property type="entry name" value="Yip1"/>
    <property type="match status" value="1"/>
</dbReference>
<feature type="repeat" description="NHL" evidence="6">
    <location>
        <begin position="89"/>
        <end position="130"/>
    </location>
</feature>
<keyword evidence="2 7" id="KW-0812">Transmembrane</keyword>
<dbReference type="InterPro" id="IPR006977">
    <property type="entry name" value="Yip1_dom"/>
</dbReference>
<evidence type="ECO:0000256" key="2">
    <source>
        <dbReference type="ARBA" id="ARBA00022692"/>
    </source>
</evidence>
<feature type="transmembrane region" description="Helical" evidence="7">
    <location>
        <begin position="571"/>
        <end position="596"/>
    </location>
</feature>
<evidence type="ECO:0000256" key="7">
    <source>
        <dbReference type="SAM" id="Phobius"/>
    </source>
</evidence>
<protein>
    <submittedName>
        <fullName evidence="9">YIP1 family protein</fullName>
    </submittedName>
</protein>
<dbReference type="Proteomes" id="UP001315967">
    <property type="component" value="Chromosome"/>
</dbReference>
<gene>
    <name evidence="9" type="ORF">NRE15_04915</name>
</gene>
<evidence type="ECO:0000256" key="6">
    <source>
        <dbReference type="PROSITE-ProRule" id="PRU00504"/>
    </source>
</evidence>
<evidence type="ECO:0000313" key="10">
    <source>
        <dbReference type="Proteomes" id="UP001315967"/>
    </source>
</evidence>
<dbReference type="SUPFAM" id="SSF101898">
    <property type="entry name" value="NHL repeat"/>
    <property type="match status" value="1"/>
</dbReference>
<dbReference type="InterPro" id="IPR001258">
    <property type="entry name" value="NHL_repeat"/>
</dbReference>
<dbReference type="SUPFAM" id="SSF48452">
    <property type="entry name" value="TPR-like"/>
    <property type="match status" value="1"/>
</dbReference>
<dbReference type="Gene3D" id="1.25.40.10">
    <property type="entry name" value="Tetratricopeptide repeat domain"/>
    <property type="match status" value="1"/>
</dbReference>
<feature type="transmembrane region" description="Helical" evidence="7">
    <location>
        <begin position="534"/>
        <end position="559"/>
    </location>
</feature>
<proteinExistence type="predicted"/>
<evidence type="ECO:0000256" key="1">
    <source>
        <dbReference type="ARBA" id="ARBA00004141"/>
    </source>
</evidence>
<sequence>MQKISPWLMVLVVAITALVNPLTINAQSTSRTYSLSADNQLIQVQDAYAPVDVITNEALQLPEDMVIANDLLYIIDSRARQVIILEKDGTLVNQFGQDVFMTPTGIALDQASNIYVADGIAQRVFKFDPQGNLLQAFERPTSPLFGAKTPFSPVKLHVDVRGNLYIVGEGSTNGLIQLNAAGEFLGFFGANSVATGLIQTLRDIFLTDTMNARVFSNLPPAPTNVTMDAEGAVYTVTSALTNESIKKLNIAGENMLDNLYNPVNPIDVTVGPQNRFYVLTSEGIISEFTRYGVLLFNFGSQDTTTQRLGIFIRPTAIEVDDDGILYVLDAEGGVIQRFSATAFAREIHAGLALYEDGRYQESATYWQEVLNLNPSFVFARNGMGDALFTEQRFEEARDHYQLGKAYYGYSQAYWEIRNDWLQSYAFVVVAIIIAFFVFRWLYRRFVKKPTKATKLEGASSNYDFLNPEPTSNLKMDLRSLRTVLTRPVDVFYEITIGRIGSIPTAMLIYGLLIAIFVLYNYFTGFLFNPQLTDSLNILFIIMLLIFAVGLFISMNYLVSTITDGEGTVKQLIIGTAYAFSPFLMGGIPLIIMSNIFTYNEAFVYELFLLILVLYTLFLLFMMIKEIHNYTFWETVRNIVVTLFLIFVFLIVAYVIYLLLMQIYDFVDSIIREVSLRV</sequence>